<feature type="compositionally biased region" description="Basic and acidic residues" evidence="5">
    <location>
        <begin position="607"/>
        <end position="627"/>
    </location>
</feature>
<dbReference type="InterPro" id="IPR011701">
    <property type="entry name" value="MFS"/>
</dbReference>
<dbReference type="InterPro" id="IPR007133">
    <property type="entry name" value="RNA_pol_II-assoc_Paf1"/>
</dbReference>
<dbReference type="SUPFAM" id="SSF103473">
    <property type="entry name" value="MFS general substrate transporter"/>
    <property type="match status" value="1"/>
</dbReference>
<dbReference type="Pfam" id="PF03985">
    <property type="entry name" value="Paf1"/>
    <property type="match status" value="1"/>
</dbReference>
<evidence type="ECO:0000256" key="3">
    <source>
        <dbReference type="ARBA" id="ARBA00022989"/>
    </source>
</evidence>
<dbReference type="FunFam" id="1.20.1250.20:FF:000286">
    <property type="entry name" value="MFS efflux transporter"/>
    <property type="match status" value="1"/>
</dbReference>
<feature type="transmembrane region" description="Helical" evidence="6">
    <location>
        <begin position="63"/>
        <end position="84"/>
    </location>
</feature>
<dbReference type="InterPro" id="IPR051788">
    <property type="entry name" value="MFS_Transporter"/>
</dbReference>
<feature type="transmembrane region" description="Helical" evidence="6">
    <location>
        <begin position="340"/>
        <end position="359"/>
    </location>
</feature>
<dbReference type="AlphaFoldDB" id="A0A8F3AI91"/>
<evidence type="ECO:0000256" key="5">
    <source>
        <dbReference type="SAM" id="MobiDB-lite"/>
    </source>
</evidence>
<dbReference type="PANTHER" id="PTHR23514:SF6">
    <property type="entry name" value="MAJOR FACILITATOR SUPERFAMILY (MFS) PROFILE DOMAIN-CONTAINING PROTEIN"/>
    <property type="match status" value="1"/>
</dbReference>
<dbReference type="Proteomes" id="UP000825438">
    <property type="component" value="Chromosome V"/>
</dbReference>
<dbReference type="GO" id="GO:0016020">
    <property type="term" value="C:membrane"/>
    <property type="evidence" value="ECO:0007669"/>
    <property type="project" value="UniProtKB-SubCell"/>
</dbReference>
<feature type="transmembrane region" description="Helical" evidence="6">
    <location>
        <begin position="276"/>
        <end position="297"/>
    </location>
</feature>
<feature type="region of interest" description="Disordered" evidence="5">
    <location>
        <begin position="607"/>
        <end position="630"/>
    </location>
</feature>
<dbReference type="Gene3D" id="1.20.1250.20">
    <property type="entry name" value="MFS general substrate transporter like domains"/>
    <property type="match status" value="2"/>
</dbReference>
<organism evidence="7">
    <name type="scientific">Candidozyma auris</name>
    <name type="common">Yeast</name>
    <name type="synonym">Candida auris</name>
    <dbReference type="NCBI Taxonomy" id="498019"/>
    <lineage>
        <taxon>Eukaryota</taxon>
        <taxon>Fungi</taxon>
        <taxon>Dikarya</taxon>
        <taxon>Ascomycota</taxon>
        <taxon>Saccharomycotina</taxon>
        <taxon>Pichiomycetes</taxon>
        <taxon>Metschnikowiaceae</taxon>
        <taxon>Candidozyma</taxon>
    </lineage>
</organism>
<dbReference type="PANTHER" id="PTHR23514">
    <property type="entry name" value="BYPASS OF STOP CODON PROTEIN 6"/>
    <property type="match status" value="1"/>
</dbReference>
<feature type="transmembrane region" description="Helical" evidence="6">
    <location>
        <begin position="427"/>
        <end position="448"/>
    </location>
</feature>
<feature type="transmembrane region" description="Helical" evidence="6">
    <location>
        <begin position="365"/>
        <end position="390"/>
    </location>
</feature>
<sequence>MSIIQQEAAHIRSVEPEIELSNIASPYATNIDTESATRNSVETNEQTPATPPLMTLKYPSRNLWRVASVSFWAACGGFSDAAPGALLPSMEAYYKIGYATVSLIWMSNAVGFILVACFSHKITPWFGKRGSLTYGIFSSVVAYACIASGGPFPLICVGFFFAGIGLATVLAQSNVFLTKLDKQSKYLALFHACYGAGATIAPLGATSMVKNGTKWHFFYLILLAMMVINSVTVNYAFKGADEDLSPWDHVEHRQEESNNQSGQSIMVLALKNTPTWLIALFVFCYEGSEVALGGWIVTYLLDYRGAGQSYGYVSSGFWAGLTLGRLLLTRPLHKSIGVRKSVFLLAIFAIAMVVVSWVVPNSIAVGVFVGFAGLFIGPTYPLMITAVSFMVPRKIEVVSLTIMTAFGSSGGAIFPFVTGLIAEKSGAYVVLPIFIASYSVMLVFWLLLPNIDRKSGSTIEKIINIFLQPPSMSKQQKPVRQDYIAKARYLNNLPPPPLNPKFLKYNLTEHVSPEQESEQLLSSLFRKENFTQFIGQIDEEFGMPLNLLQNEGFLDGSNEAAIYALNSTVPLHPKDRILLRDAGIGRVNKSEPGVSFLRRTEYIAENKASNKTEEEASAEKKDQKDLVDPDSQLAAVEESFDHAQDTLQDLSKIKHPRRKNLRAVAAWPLLPDTSMMDIKYLAIKFSGSASLFRELQSTKRIQKDAYDEELQKDSLATALYKPITSEDGEWVSLYQAKDKQALASLKEKLQSTEREQPSNLLDEEEEDLEEYSFAHHKNYDMVYHRYSKPDEELALRFVPEQPGSKKRRAAYYYPISGRVELKKHRASTNTEINRFLKDSTVDVISLKIREPNTSELKRKDNIRSEYDPMEYEGEDEDEEEEEEEQTEEPTEQNGEVHANGEVKEESREESVTRSDAPSEAASDEAIDDE</sequence>
<keyword evidence="2 6" id="KW-0812">Transmembrane</keyword>
<dbReference type="InterPro" id="IPR036259">
    <property type="entry name" value="MFS_trans_sf"/>
</dbReference>
<keyword evidence="4 6" id="KW-0472">Membrane</keyword>
<feature type="compositionally biased region" description="Basic and acidic residues" evidence="5">
    <location>
        <begin position="898"/>
        <end position="912"/>
    </location>
</feature>
<feature type="region of interest" description="Disordered" evidence="5">
    <location>
        <begin position="858"/>
        <end position="929"/>
    </location>
</feature>
<feature type="compositionally biased region" description="Acidic residues" evidence="5">
    <location>
        <begin position="867"/>
        <end position="890"/>
    </location>
</feature>
<accession>A0A8F3AI91</accession>
<reference evidence="7" key="1">
    <citation type="submission" date="2021-06" db="EMBL/GenBank/DDBJ databases">
        <title>Candida auris outbreak in lebanese hospital.</title>
        <authorList>
            <person name="Finianos M."/>
        </authorList>
    </citation>
    <scope>NUCLEOTIDE SEQUENCE</scope>
    <source>
        <strain evidence="7">CA7LBN</strain>
    </source>
</reference>
<comment type="subcellular location">
    <subcellularLocation>
        <location evidence="1">Membrane</location>
        <topology evidence="1">Multi-pass membrane protein</topology>
    </subcellularLocation>
</comment>
<evidence type="ECO:0000256" key="2">
    <source>
        <dbReference type="ARBA" id="ARBA00022692"/>
    </source>
</evidence>
<evidence type="ECO:0000256" key="1">
    <source>
        <dbReference type="ARBA" id="ARBA00004141"/>
    </source>
</evidence>
<feature type="transmembrane region" description="Helical" evidence="6">
    <location>
        <begin position="217"/>
        <end position="237"/>
    </location>
</feature>
<name>A0A8F3AI91_CANAR</name>
<proteinExistence type="predicted"/>
<keyword evidence="3 6" id="KW-1133">Transmembrane helix</keyword>
<feature type="transmembrane region" description="Helical" evidence="6">
    <location>
        <begin position="397"/>
        <end position="421"/>
    </location>
</feature>
<feature type="transmembrane region" description="Helical" evidence="6">
    <location>
        <begin position="96"/>
        <end position="119"/>
    </location>
</feature>
<evidence type="ECO:0000256" key="4">
    <source>
        <dbReference type="ARBA" id="ARBA00023136"/>
    </source>
</evidence>
<dbReference type="Pfam" id="PF07690">
    <property type="entry name" value="MFS_1"/>
    <property type="match status" value="1"/>
</dbReference>
<dbReference type="EMBL" id="CP076753">
    <property type="protein sequence ID" value="QWW25080.1"/>
    <property type="molecule type" value="Genomic_DNA"/>
</dbReference>
<protein>
    <recommendedName>
        <fullName evidence="8">Major facilitator superfamily (MFS) profile domain-containing protein</fullName>
    </recommendedName>
</protein>
<evidence type="ECO:0000313" key="7">
    <source>
        <dbReference type="EMBL" id="QWW25080.1"/>
    </source>
</evidence>
<evidence type="ECO:0008006" key="8">
    <source>
        <dbReference type="Google" id="ProtNLM"/>
    </source>
</evidence>
<dbReference type="GO" id="GO:0016593">
    <property type="term" value="C:Cdc73/Paf1 complex"/>
    <property type="evidence" value="ECO:0007669"/>
    <property type="project" value="InterPro"/>
</dbReference>
<dbReference type="GO" id="GO:0006368">
    <property type="term" value="P:transcription elongation by RNA polymerase II"/>
    <property type="evidence" value="ECO:0007669"/>
    <property type="project" value="InterPro"/>
</dbReference>
<feature type="transmembrane region" description="Helical" evidence="6">
    <location>
        <begin position="131"/>
        <end position="152"/>
    </location>
</feature>
<feature type="transmembrane region" description="Helical" evidence="6">
    <location>
        <begin position="186"/>
        <end position="205"/>
    </location>
</feature>
<feature type="transmembrane region" description="Helical" evidence="6">
    <location>
        <begin position="309"/>
        <end position="328"/>
    </location>
</feature>
<gene>
    <name evidence="7" type="ORF">CA7LBN_003962</name>
</gene>
<evidence type="ECO:0000256" key="6">
    <source>
        <dbReference type="SAM" id="Phobius"/>
    </source>
</evidence>
<dbReference type="GO" id="GO:0022857">
    <property type="term" value="F:transmembrane transporter activity"/>
    <property type="evidence" value="ECO:0007669"/>
    <property type="project" value="InterPro"/>
</dbReference>